<evidence type="ECO:0000313" key="1">
    <source>
        <dbReference type="EMBL" id="GAA2118019.1"/>
    </source>
</evidence>
<name>A0ABN2XWB0_9ACTN</name>
<proteinExistence type="predicted"/>
<keyword evidence="2" id="KW-1185">Reference proteome</keyword>
<accession>A0ABN2XWB0</accession>
<evidence type="ECO:0000313" key="2">
    <source>
        <dbReference type="Proteomes" id="UP001500897"/>
    </source>
</evidence>
<dbReference type="Proteomes" id="UP001500897">
    <property type="component" value="Unassembled WGS sequence"/>
</dbReference>
<gene>
    <name evidence="1" type="ORF">GCM10009759_64910</name>
</gene>
<reference evidence="1 2" key="1">
    <citation type="journal article" date="2019" name="Int. J. Syst. Evol. Microbiol.">
        <title>The Global Catalogue of Microorganisms (GCM) 10K type strain sequencing project: providing services to taxonomists for standard genome sequencing and annotation.</title>
        <authorList>
            <consortium name="The Broad Institute Genomics Platform"/>
            <consortium name="The Broad Institute Genome Sequencing Center for Infectious Disease"/>
            <person name="Wu L."/>
            <person name="Ma J."/>
        </authorList>
    </citation>
    <scope>NUCLEOTIDE SEQUENCE [LARGE SCALE GENOMIC DNA]</scope>
    <source>
        <strain evidence="1 2">JCM 14559</strain>
    </source>
</reference>
<comment type="caution">
    <text evidence="1">The sequence shown here is derived from an EMBL/GenBank/DDBJ whole genome shotgun (WGS) entry which is preliminary data.</text>
</comment>
<dbReference type="EMBL" id="BAAANS010000061">
    <property type="protein sequence ID" value="GAA2118019.1"/>
    <property type="molecule type" value="Genomic_DNA"/>
</dbReference>
<sequence length="79" mass="8343">MPPITAAIPISSWPGRGPGRLRPGGVSAAFELLVVGSVAVGTDRPDHLRELVDATGLAVDYDLVGWYGELFVERAAQAR</sequence>
<protein>
    <submittedName>
        <fullName evidence="1">Uncharacterized protein</fullName>
    </submittedName>
</protein>
<organism evidence="1 2">
    <name type="scientific">Kitasatospora saccharophila</name>
    <dbReference type="NCBI Taxonomy" id="407973"/>
    <lineage>
        <taxon>Bacteria</taxon>
        <taxon>Bacillati</taxon>
        <taxon>Actinomycetota</taxon>
        <taxon>Actinomycetes</taxon>
        <taxon>Kitasatosporales</taxon>
        <taxon>Streptomycetaceae</taxon>
        <taxon>Kitasatospora</taxon>
    </lineage>
</organism>